<keyword evidence="2" id="KW-1185">Reference proteome</keyword>
<dbReference type="AlphaFoldDB" id="A0A662ZGE2"/>
<reference evidence="1 2" key="1">
    <citation type="submission" date="2016-10" db="EMBL/GenBank/DDBJ databases">
        <authorList>
            <person name="Varghese N."/>
            <person name="Submissions S."/>
        </authorList>
    </citation>
    <scope>NUCLEOTIDE SEQUENCE [LARGE SCALE GENOMIC DNA]</scope>
    <source>
        <strain evidence="1 2">DSM 1361</strain>
    </source>
</reference>
<dbReference type="EMBL" id="FOXF01000004">
    <property type="protein sequence ID" value="SFP06786.1"/>
    <property type="molecule type" value="Genomic_DNA"/>
</dbReference>
<proteinExistence type="predicted"/>
<gene>
    <name evidence="1" type="ORF">SAMN02910344_00347</name>
</gene>
<dbReference type="Proteomes" id="UP000243745">
    <property type="component" value="Unassembled WGS sequence"/>
</dbReference>
<dbReference type="RefSeq" id="WP_093140388.1">
    <property type="nucleotide sequence ID" value="NZ_FOXF01000004.1"/>
</dbReference>
<evidence type="ECO:0000313" key="2">
    <source>
        <dbReference type="Proteomes" id="UP000243745"/>
    </source>
</evidence>
<protein>
    <submittedName>
        <fullName evidence="1">Uncharacterized protein</fullName>
    </submittedName>
</protein>
<name>A0A662ZGE2_9GAMM</name>
<organism evidence="1 2">
    <name type="scientific">Ruminobacter amylophilus</name>
    <dbReference type="NCBI Taxonomy" id="867"/>
    <lineage>
        <taxon>Bacteria</taxon>
        <taxon>Pseudomonadati</taxon>
        <taxon>Pseudomonadota</taxon>
        <taxon>Gammaproteobacteria</taxon>
        <taxon>Aeromonadales</taxon>
        <taxon>Succinivibrionaceae</taxon>
        <taxon>Ruminobacter</taxon>
    </lineage>
</organism>
<accession>A0A662ZGE2</accession>
<sequence length="114" mass="12599">MVSGANCAEENDPAADSYQRTLWFVNDDVCRSGLRNTCRQNRGEEMFSETVLYAENVIECFSGNGNGIGRAGMPAAVIYGEIYELLYGPGYVFIMVAYGRISGLMKSLPPDFLY</sequence>
<evidence type="ECO:0000313" key="1">
    <source>
        <dbReference type="EMBL" id="SFP06786.1"/>
    </source>
</evidence>